<proteinExistence type="predicted"/>
<feature type="transmembrane region" description="Helical" evidence="1">
    <location>
        <begin position="97"/>
        <end position="117"/>
    </location>
</feature>
<gene>
    <name evidence="2" type="ORF">M23134_01517</name>
</gene>
<keyword evidence="3" id="KW-1185">Reference proteome</keyword>
<protein>
    <submittedName>
        <fullName evidence="2">Uncharacterized protein</fullName>
    </submittedName>
</protein>
<evidence type="ECO:0000313" key="2">
    <source>
        <dbReference type="EMBL" id="EAY29457.1"/>
    </source>
</evidence>
<keyword evidence="1" id="KW-1133">Transmembrane helix</keyword>
<dbReference type="EMBL" id="AAWS01000011">
    <property type="protein sequence ID" value="EAY29457.1"/>
    <property type="molecule type" value="Genomic_DNA"/>
</dbReference>
<accession>A1ZK04</accession>
<dbReference type="RefSeq" id="WP_002696524.1">
    <property type="nucleotide sequence ID" value="NZ_AAWS01000011.1"/>
</dbReference>
<sequence>MKNNLYNLRSSQKLIKDLNQAEIHVLGKQLYESIPEEGASDITIRFLAECFVYQKEHHLPKPLLQYLKDNPAEFERVIACTQALGNPQSTTLQIPTYARIAAVVLFAVGLFFLWQLYFKGTSNKSPQNTITHKKVDSTQTDTLKKPLITNEQKEKYHTDSAKLMPSNPHVAQKEIVSKSQKEQSAIFDKYIAMKSRFEDIGVRLQYNGKAVRSKSANSKKRIIPVTIQAPSMVSWHPVKEPVQFTVKAATLLPDTAQMFIQIENYEREPVKLIPLKKVAPQQWQCTWLTTQLGLYYWQFKRYKTHDPQPTGKIYVGDKALIKRLYVRFPGLGGS</sequence>
<name>A1ZK04_MICM2</name>
<comment type="caution">
    <text evidence="2">The sequence shown here is derived from an EMBL/GenBank/DDBJ whole genome shotgun (WGS) entry which is preliminary data.</text>
</comment>
<keyword evidence="1" id="KW-0472">Membrane</keyword>
<dbReference type="Proteomes" id="UP000004095">
    <property type="component" value="Unassembled WGS sequence"/>
</dbReference>
<reference evidence="2 3" key="1">
    <citation type="submission" date="2007-01" db="EMBL/GenBank/DDBJ databases">
        <authorList>
            <person name="Haygood M."/>
            <person name="Podell S."/>
            <person name="Anderson C."/>
            <person name="Hopkinson B."/>
            <person name="Roe K."/>
            <person name="Barbeau K."/>
            <person name="Gaasterland T."/>
            <person name="Ferriera S."/>
            <person name="Johnson J."/>
            <person name="Kravitz S."/>
            <person name="Beeson K."/>
            <person name="Sutton G."/>
            <person name="Rogers Y.-H."/>
            <person name="Friedman R."/>
            <person name="Frazier M."/>
            <person name="Venter J.C."/>
        </authorList>
    </citation>
    <scope>NUCLEOTIDE SEQUENCE [LARGE SCALE GENOMIC DNA]</scope>
    <source>
        <strain evidence="2 3">ATCC 23134</strain>
    </source>
</reference>
<evidence type="ECO:0000256" key="1">
    <source>
        <dbReference type="SAM" id="Phobius"/>
    </source>
</evidence>
<dbReference type="AlphaFoldDB" id="A1ZK04"/>
<evidence type="ECO:0000313" key="3">
    <source>
        <dbReference type="Proteomes" id="UP000004095"/>
    </source>
</evidence>
<keyword evidence="1" id="KW-0812">Transmembrane</keyword>
<organism evidence="2 3">
    <name type="scientific">Microscilla marina ATCC 23134</name>
    <dbReference type="NCBI Taxonomy" id="313606"/>
    <lineage>
        <taxon>Bacteria</taxon>
        <taxon>Pseudomonadati</taxon>
        <taxon>Bacteroidota</taxon>
        <taxon>Cytophagia</taxon>
        <taxon>Cytophagales</taxon>
        <taxon>Microscillaceae</taxon>
        <taxon>Microscilla</taxon>
    </lineage>
</organism>